<proteinExistence type="predicted"/>
<name>A0ABS6AI18_9RHOB</name>
<dbReference type="Proteomes" id="UP001166191">
    <property type="component" value="Unassembled WGS sequence"/>
</dbReference>
<reference evidence="3" key="1">
    <citation type="submission" date="2021-06" db="EMBL/GenBank/DDBJ databases">
        <title>Paracoccus bacterium XHP0099 sp. nov., isolated from the surface waters of the Yellow Sea.</title>
        <authorList>
            <person name="Xue H."/>
            <person name="Zhang D."/>
        </authorList>
    </citation>
    <scope>NUCLEOTIDE SEQUENCE</scope>
    <source>
        <strain evidence="3">XHP0099</strain>
    </source>
</reference>
<organism evidence="3 4">
    <name type="scientific">Paracoccus marinaquae</name>
    <dbReference type="NCBI Taxonomy" id="2841926"/>
    <lineage>
        <taxon>Bacteria</taxon>
        <taxon>Pseudomonadati</taxon>
        <taxon>Pseudomonadota</taxon>
        <taxon>Alphaproteobacteria</taxon>
        <taxon>Rhodobacterales</taxon>
        <taxon>Paracoccaceae</taxon>
        <taxon>Paracoccus</taxon>
    </lineage>
</organism>
<dbReference type="NCBIfam" id="NF002060">
    <property type="entry name" value="PRK00892.1"/>
    <property type="match status" value="1"/>
</dbReference>
<gene>
    <name evidence="3" type="primary">lpxD</name>
    <name evidence="3" type="ORF">KNW02_08925</name>
</gene>
<protein>
    <submittedName>
        <fullName evidence="3">UDP-3-O-(3-hydroxymyristoyl)glucosamine N-acyltransferase</fullName>
        <ecNumber evidence="3">2.3.1.191</ecNumber>
    </submittedName>
</protein>
<accession>A0ABS6AI18</accession>
<dbReference type="EC" id="2.3.1.191" evidence="3"/>
<dbReference type="PANTHER" id="PTHR43378">
    <property type="entry name" value="UDP-3-O-ACYLGLUCOSAMINE N-ACYLTRANSFERASE"/>
    <property type="match status" value="1"/>
</dbReference>
<dbReference type="NCBIfam" id="TIGR01853">
    <property type="entry name" value="lipid_A_lpxD"/>
    <property type="match status" value="1"/>
</dbReference>
<dbReference type="GO" id="GO:0103118">
    <property type="term" value="F:UDP-3-O-[(3R)-3-hydroxyacyl]-glucosamine N-acyltransferase activity"/>
    <property type="evidence" value="ECO:0007669"/>
    <property type="project" value="UniProtKB-EC"/>
</dbReference>
<sequence length="367" mass="37821">MKSVTVGELAHSLEARGWGDLSLRVTGAAEPAATGPVGPEGGVMALAMAPKYAETLKPGSMAILAEGMDPEAYGLKAAIFAPRPRLLMAGLTRSFDPGPDIPEGVHPTAVIDPTAQIGEGAAIAPFAVIGAGVRIGAQARIGAHVSIGRGTVLGEGAVLHAGARIAHGVRAGDRLILQQGASIGGDGFSFVTPEESGIEEIRRTLGTRADIKAQHWTRIHSLGGVEIGDDVEVGSNATIDRGTIRATRIGSGTKIDNLVMIGHNVVIGEDCLLCSQVGVAGSAKIGNRVVLAGKVGVNDNIEVGDDVIAGGAAKLFTRVPAGRVVLGNPAVKMETQLEIQKAIRRLPRFAQQLAKLQETVTRLLEKG</sequence>
<evidence type="ECO:0000313" key="3">
    <source>
        <dbReference type="EMBL" id="MBU3030241.1"/>
    </source>
</evidence>
<dbReference type="Pfam" id="PF00132">
    <property type="entry name" value="Hexapep"/>
    <property type="match status" value="2"/>
</dbReference>
<dbReference type="PROSITE" id="PS00101">
    <property type="entry name" value="HEXAPEP_TRANSFERASES"/>
    <property type="match status" value="1"/>
</dbReference>
<keyword evidence="1 3" id="KW-0808">Transferase</keyword>
<keyword evidence="2 3" id="KW-0012">Acyltransferase</keyword>
<dbReference type="InterPro" id="IPR007691">
    <property type="entry name" value="LpxD"/>
</dbReference>
<evidence type="ECO:0000256" key="1">
    <source>
        <dbReference type="ARBA" id="ARBA00022679"/>
    </source>
</evidence>
<dbReference type="InterPro" id="IPR001451">
    <property type="entry name" value="Hexapep"/>
</dbReference>
<dbReference type="InterPro" id="IPR018357">
    <property type="entry name" value="Hexapep_transf_CS"/>
</dbReference>
<dbReference type="CDD" id="cd03352">
    <property type="entry name" value="LbH_LpxD"/>
    <property type="match status" value="1"/>
</dbReference>
<keyword evidence="4" id="KW-1185">Reference proteome</keyword>
<dbReference type="RefSeq" id="WP_216032919.1">
    <property type="nucleotide sequence ID" value="NZ_JAHKNG010000012.1"/>
</dbReference>
<evidence type="ECO:0000313" key="4">
    <source>
        <dbReference type="Proteomes" id="UP001166191"/>
    </source>
</evidence>
<dbReference type="PANTHER" id="PTHR43378:SF2">
    <property type="entry name" value="UDP-3-O-ACYLGLUCOSAMINE N-ACYLTRANSFERASE 1, MITOCHONDRIAL-RELATED"/>
    <property type="match status" value="1"/>
</dbReference>
<comment type="caution">
    <text evidence="3">The sequence shown here is derived from an EMBL/GenBank/DDBJ whole genome shotgun (WGS) entry which is preliminary data.</text>
</comment>
<evidence type="ECO:0000256" key="2">
    <source>
        <dbReference type="ARBA" id="ARBA00023315"/>
    </source>
</evidence>
<dbReference type="EMBL" id="JAHKNG010000012">
    <property type="protein sequence ID" value="MBU3030241.1"/>
    <property type="molecule type" value="Genomic_DNA"/>
</dbReference>